<dbReference type="Proteomes" id="UP001500503">
    <property type="component" value="Unassembled WGS sequence"/>
</dbReference>
<accession>A0ABP8Q6J4</accession>
<evidence type="ECO:0000313" key="4">
    <source>
        <dbReference type="Proteomes" id="UP001500503"/>
    </source>
</evidence>
<proteinExistence type="predicted"/>
<keyword evidence="4" id="KW-1185">Reference proteome</keyword>
<protein>
    <recommendedName>
        <fullName evidence="2">Thioredoxin domain-containing protein</fullName>
    </recommendedName>
</protein>
<dbReference type="PROSITE" id="PS51352">
    <property type="entry name" value="THIOREDOXIN_2"/>
    <property type="match status" value="1"/>
</dbReference>
<dbReference type="InterPro" id="IPR000866">
    <property type="entry name" value="AhpC/TSA"/>
</dbReference>
<evidence type="ECO:0000313" key="3">
    <source>
        <dbReference type="EMBL" id="GAA4497195.1"/>
    </source>
</evidence>
<keyword evidence="1" id="KW-0472">Membrane</keyword>
<dbReference type="EMBL" id="BAABHF010000022">
    <property type="protein sequence ID" value="GAA4497195.1"/>
    <property type="molecule type" value="Genomic_DNA"/>
</dbReference>
<feature type="domain" description="Thioredoxin" evidence="2">
    <location>
        <begin position="47"/>
        <end position="191"/>
    </location>
</feature>
<reference evidence="4" key="1">
    <citation type="journal article" date="2019" name="Int. J. Syst. Evol. Microbiol.">
        <title>The Global Catalogue of Microorganisms (GCM) 10K type strain sequencing project: providing services to taxonomists for standard genome sequencing and annotation.</title>
        <authorList>
            <consortium name="The Broad Institute Genomics Platform"/>
            <consortium name="The Broad Institute Genome Sequencing Center for Infectious Disease"/>
            <person name="Wu L."/>
            <person name="Ma J."/>
        </authorList>
    </citation>
    <scope>NUCLEOTIDE SEQUENCE [LARGE SCALE GENOMIC DNA]</scope>
    <source>
        <strain evidence="4">JCM 17933</strain>
    </source>
</reference>
<evidence type="ECO:0000256" key="1">
    <source>
        <dbReference type="SAM" id="Phobius"/>
    </source>
</evidence>
<name>A0ABP8Q6J4_9ACTN</name>
<dbReference type="InterPro" id="IPR013766">
    <property type="entry name" value="Thioredoxin_domain"/>
</dbReference>
<keyword evidence="1" id="KW-0812">Transmembrane</keyword>
<dbReference type="InterPro" id="IPR036249">
    <property type="entry name" value="Thioredoxin-like_sf"/>
</dbReference>
<comment type="caution">
    <text evidence="3">The sequence shown here is derived from an EMBL/GenBank/DDBJ whole genome shotgun (WGS) entry which is preliminary data.</text>
</comment>
<evidence type="ECO:0000259" key="2">
    <source>
        <dbReference type="PROSITE" id="PS51352"/>
    </source>
</evidence>
<sequence length="206" mass="22051">MDVRDVSLIALWVLSLINLVLILRVVTEARRGINARSATAGTGHGELALNAPAPPFRARDLSGRRVTDEAFTGGVVLIFVSPDCGSCHTMLPMAHALAARAREADGTEFVLVSSAGPGRTKSWLADLERDHDLRVTLSVLVAPTDATPFVTEYDPQGLFPYFVMVDGDDTVRARGIVGYEDWRTLANGWPGRESAEVPAATAGPTP</sequence>
<dbReference type="Pfam" id="PF00578">
    <property type="entry name" value="AhpC-TSA"/>
    <property type="match status" value="1"/>
</dbReference>
<dbReference type="SUPFAM" id="SSF52833">
    <property type="entry name" value="Thioredoxin-like"/>
    <property type="match status" value="1"/>
</dbReference>
<keyword evidence="1" id="KW-1133">Transmembrane helix</keyword>
<dbReference type="RefSeq" id="WP_345465817.1">
    <property type="nucleotide sequence ID" value="NZ_BAABHF010000022.1"/>
</dbReference>
<feature type="transmembrane region" description="Helical" evidence="1">
    <location>
        <begin position="6"/>
        <end position="26"/>
    </location>
</feature>
<gene>
    <name evidence="3" type="ORF">GCM10023191_040290</name>
</gene>
<dbReference type="Gene3D" id="3.40.30.10">
    <property type="entry name" value="Glutaredoxin"/>
    <property type="match status" value="1"/>
</dbReference>
<organism evidence="3 4">
    <name type="scientific">Actinoallomurus oryzae</name>
    <dbReference type="NCBI Taxonomy" id="502180"/>
    <lineage>
        <taxon>Bacteria</taxon>
        <taxon>Bacillati</taxon>
        <taxon>Actinomycetota</taxon>
        <taxon>Actinomycetes</taxon>
        <taxon>Streptosporangiales</taxon>
        <taxon>Thermomonosporaceae</taxon>
        <taxon>Actinoallomurus</taxon>
    </lineage>
</organism>